<reference evidence="2" key="1">
    <citation type="submission" date="2022-04" db="EMBL/GenBank/DDBJ databases">
        <title>Mucilaginibacter sp. RS28 isolated from freshwater.</title>
        <authorList>
            <person name="Ko S.-R."/>
        </authorList>
    </citation>
    <scope>NUCLEOTIDE SEQUENCE</scope>
    <source>
        <strain evidence="2">RS28</strain>
    </source>
</reference>
<accession>A0A9X1X672</accession>
<feature type="transmembrane region" description="Helical" evidence="1">
    <location>
        <begin position="21"/>
        <end position="43"/>
    </location>
</feature>
<comment type="caution">
    <text evidence="2">The sequence shown here is derived from an EMBL/GenBank/DDBJ whole genome shotgun (WGS) entry which is preliminary data.</text>
</comment>
<evidence type="ECO:0000313" key="2">
    <source>
        <dbReference type="EMBL" id="MCJ8210865.1"/>
    </source>
</evidence>
<protein>
    <submittedName>
        <fullName evidence="2">Uncharacterized protein</fullName>
    </submittedName>
</protein>
<feature type="transmembrane region" description="Helical" evidence="1">
    <location>
        <begin position="83"/>
        <end position="104"/>
    </location>
</feature>
<name>A0A9X1X672_9SPHI</name>
<proteinExistence type="predicted"/>
<dbReference type="EMBL" id="JALJEJ010000006">
    <property type="protein sequence ID" value="MCJ8210865.1"/>
    <property type="molecule type" value="Genomic_DNA"/>
</dbReference>
<evidence type="ECO:0000313" key="3">
    <source>
        <dbReference type="Proteomes" id="UP001139450"/>
    </source>
</evidence>
<gene>
    <name evidence="2" type="ORF">MUY27_14195</name>
</gene>
<feature type="transmembrane region" description="Helical" evidence="1">
    <location>
        <begin position="55"/>
        <end position="76"/>
    </location>
</feature>
<dbReference type="AlphaFoldDB" id="A0A9X1X672"/>
<keyword evidence="1" id="KW-0812">Transmembrane</keyword>
<organism evidence="2 3">
    <name type="scientific">Mucilaginibacter straminoryzae</name>
    <dbReference type="NCBI Taxonomy" id="2932774"/>
    <lineage>
        <taxon>Bacteria</taxon>
        <taxon>Pseudomonadati</taxon>
        <taxon>Bacteroidota</taxon>
        <taxon>Sphingobacteriia</taxon>
        <taxon>Sphingobacteriales</taxon>
        <taxon>Sphingobacteriaceae</taxon>
        <taxon>Mucilaginibacter</taxon>
    </lineage>
</organism>
<sequence>MVMLLKEKLAEIFKAHRIATLCFGTYVLMWVALYLYIITDYLFFDTAHADRINYLLLLAFLLTLPFVILLMIIAVLSDQNRKFYLRLSLILIAPLVLSILLGVFNDSQSPN</sequence>
<dbReference type="RefSeq" id="WP_245130862.1">
    <property type="nucleotide sequence ID" value="NZ_JALJEJ010000006.1"/>
</dbReference>
<keyword evidence="1" id="KW-1133">Transmembrane helix</keyword>
<keyword evidence="3" id="KW-1185">Reference proteome</keyword>
<evidence type="ECO:0000256" key="1">
    <source>
        <dbReference type="SAM" id="Phobius"/>
    </source>
</evidence>
<keyword evidence="1" id="KW-0472">Membrane</keyword>
<dbReference type="Proteomes" id="UP001139450">
    <property type="component" value="Unassembled WGS sequence"/>
</dbReference>